<dbReference type="PANTHER" id="PTHR12801">
    <property type="entry name" value="RNA EXONUCLEASE REXO1 / RECO3 FAMILY MEMBER-RELATED"/>
    <property type="match status" value="1"/>
</dbReference>
<dbReference type="InterPro" id="IPR012337">
    <property type="entry name" value="RNaseH-like_sf"/>
</dbReference>
<evidence type="ECO:0000256" key="5">
    <source>
        <dbReference type="ARBA" id="ARBA00022801"/>
    </source>
</evidence>
<dbReference type="InterPro" id="IPR013520">
    <property type="entry name" value="Ribonucl_H"/>
</dbReference>
<keyword evidence="7" id="KW-0539">Nucleus</keyword>
<dbReference type="Proteomes" id="UP000009328">
    <property type="component" value="Unassembled WGS sequence"/>
</dbReference>
<dbReference type="InterPro" id="IPR036397">
    <property type="entry name" value="RNaseH_sf"/>
</dbReference>
<dbReference type="FunFam" id="3.30.420.10:FF:000019">
    <property type="entry name" value="RNA exonuclease NEF-sp"/>
    <property type="match status" value="1"/>
</dbReference>
<organism evidence="9 10">
    <name type="scientific">Wickerhamomyces ciferrii (strain ATCC 14091 / BCRC 22168 / CBS 111 / JCM 3599 / NBRC 0793 / NRRL Y-1031 F-60-10)</name>
    <name type="common">Yeast</name>
    <name type="synonym">Pichia ciferrii</name>
    <dbReference type="NCBI Taxonomy" id="1206466"/>
    <lineage>
        <taxon>Eukaryota</taxon>
        <taxon>Fungi</taxon>
        <taxon>Dikarya</taxon>
        <taxon>Ascomycota</taxon>
        <taxon>Saccharomycotina</taxon>
        <taxon>Saccharomycetes</taxon>
        <taxon>Phaffomycetales</taxon>
        <taxon>Wickerhamomycetaceae</taxon>
        <taxon>Wickerhamomyces</taxon>
    </lineage>
</organism>
<comment type="similarity">
    <text evidence="2">Belongs to the REXO1/REXO3 family.</text>
</comment>
<evidence type="ECO:0000256" key="3">
    <source>
        <dbReference type="ARBA" id="ARBA00022552"/>
    </source>
</evidence>
<dbReference type="SMART" id="SM00479">
    <property type="entry name" value="EXOIII"/>
    <property type="match status" value="1"/>
</dbReference>
<dbReference type="Pfam" id="PF00929">
    <property type="entry name" value="RNase_T"/>
    <property type="match status" value="1"/>
</dbReference>
<dbReference type="EMBL" id="CAIF01000271">
    <property type="protein sequence ID" value="CCH46775.1"/>
    <property type="molecule type" value="Genomic_DNA"/>
</dbReference>
<evidence type="ECO:0000256" key="1">
    <source>
        <dbReference type="ARBA" id="ARBA00004123"/>
    </source>
</evidence>
<dbReference type="GO" id="GO:0006364">
    <property type="term" value="P:rRNA processing"/>
    <property type="evidence" value="ECO:0007669"/>
    <property type="project" value="UniProtKB-KW"/>
</dbReference>
<reference evidence="9 10" key="1">
    <citation type="journal article" date="2012" name="Eukaryot. Cell">
        <title>Draft genome sequence of Wickerhamomyces ciferrii NRRL Y-1031 F-60-10.</title>
        <authorList>
            <person name="Schneider J."/>
            <person name="Andrea H."/>
            <person name="Blom J."/>
            <person name="Jaenicke S."/>
            <person name="Ruckert C."/>
            <person name="Schorsch C."/>
            <person name="Szczepanowski R."/>
            <person name="Farwick M."/>
            <person name="Goesmann A."/>
            <person name="Puhler A."/>
            <person name="Schaffer S."/>
            <person name="Tauch A."/>
            <person name="Kohler T."/>
            <person name="Brinkrolf K."/>
        </authorList>
    </citation>
    <scope>NUCLEOTIDE SEQUENCE [LARGE SCALE GENOMIC DNA]</scope>
    <source>
        <strain evidence="10">ATCC 14091 / BCRC 22168 / CBS 111 / JCM 3599 / NBRC 0793 / NRRL Y-1031 F-60-10</strain>
    </source>
</reference>
<evidence type="ECO:0000256" key="6">
    <source>
        <dbReference type="ARBA" id="ARBA00022839"/>
    </source>
</evidence>
<dbReference type="HOGENOM" id="CLU_008679_2_1_1"/>
<protein>
    <submittedName>
        <fullName evidence="9">Exonuclease</fullName>
        <ecNumber evidence="9">3.1.-.-</ecNumber>
    </submittedName>
</protein>
<dbReference type="SUPFAM" id="SSF53098">
    <property type="entry name" value="Ribonuclease H-like"/>
    <property type="match status" value="1"/>
</dbReference>
<dbReference type="GO" id="GO:0005634">
    <property type="term" value="C:nucleus"/>
    <property type="evidence" value="ECO:0007669"/>
    <property type="project" value="UniProtKB-SubCell"/>
</dbReference>
<dbReference type="InterPro" id="IPR047021">
    <property type="entry name" value="REXO1/3/4-like"/>
</dbReference>
<evidence type="ECO:0000256" key="2">
    <source>
        <dbReference type="ARBA" id="ARBA00006357"/>
    </source>
</evidence>
<dbReference type="GO" id="GO:0003676">
    <property type="term" value="F:nucleic acid binding"/>
    <property type="evidence" value="ECO:0007669"/>
    <property type="project" value="InterPro"/>
</dbReference>
<dbReference type="PANTHER" id="PTHR12801:SF115">
    <property type="entry name" value="FI18136P1-RELATED"/>
    <property type="match status" value="1"/>
</dbReference>
<dbReference type="GO" id="GO:0004527">
    <property type="term" value="F:exonuclease activity"/>
    <property type="evidence" value="ECO:0007669"/>
    <property type="project" value="UniProtKB-KW"/>
</dbReference>
<evidence type="ECO:0000256" key="4">
    <source>
        <dbReference type="ARBA" id="ARBA00022722"/>
    </source>
</evidence>
<dbReference type="CDD" id="cd06145">
    <property type="entry name" value="REX1_like"/>
    <property type="match status" value="1"/>
</dbReference>
<feature type="domain" description="Exonuclease" evidence="8">
    <location>
        <begin position="236"/>
        <end position="393"/>
    </location>
</feature>
<dbReference type="Gene3D" id="3.30.420.10">
    <property type="entry name" value="Ribonuclease H-like superfamily/Ribonuclease H"/>
    <property type="match status" value="1"/>
</dbReference>
<evidence type="ECO:0000313" key="9">
    <source>
        <dbReference type="EMBL" id="CCH46775.1"/>
    </source>
</evidence>
<dbReference type="EC" id="3.1.-.-" evidence="9"/>
<accession>K0KNG9</accession>
<comment type="subcellular location">
    <subcellularLocation>
        <location evidence="1">Nucleus</location>
    </subcellularLocation>
</comment>
<evidence type="ECO:0000259" key="8">
    <source>
        <dbReference type="SMART" id="SM00479"/>
    </source>
</evidence>
<gene>
    <name evidence="9" type="ORF">BN7_6374</name>
</gene>
<name>K0KNG9_WICCF</name>
<keyword evidence="3" id="KW-0698">rRNA processing</keyword>
<keyword evidence="6 9" id="KW-0269">Exonuclease</keyword>
<dbReference type="eggNOG" id="KOG2248">
    <property type="taxonomic scope" value="Eukaryota"/>
</dbReference>
<dbReference type="AlphaFoldDB" id="K0KNG9"/>
<sequence>MAAVDNLSDVSKLKISNDASKRSKRRRSSNYRLTEKPNVKVQAVKKDKKRKHLLPPSLNLKAPNKVVKIRDVRDFALYIYQLENRSPSFIDVTNRDQIEHVVLLLVPGLELQDFGLDWESLKFDSIELPKIPEELKFFQSNLNQAAITQAPDDNYSLYPLTNALINIPYNKKEKQRKTKELESKKVVIGDLLMKVEEFIDQNYPVHPLIEGVTEIEKTSPPLGWVDTVEFEHEGSHTFSIDCEMCETEAGKVLTRVSLIDFNEQVIMDELVKPKDEITNYLTQYSGITEDALKNVTTTLQDIQQKLLKIISVNDVLIGHSIENDLNVLQLRHPKIIDTSLVYEHPRGPPYKSSLKYLTKTYLNRTIQEGSHDSIIDAKACLDLVKTKIQTNALLGKVIDGQTIFNILEDSHKKAVVIDYMRVPKGNTKFVECSNDDEITDNVINKSTNSELVIAKLNEINLSQRDEANGIKSKDEIPKKEKLFQKLNERIEKIYSNLPGNSILIVSSGNGNTTQVHSLGQQKRNFKREYQNKLYSEIESKWDNDDESNLKNAMKKARTGLVFATLKTKSKSTPKEQNENEINEQVVINDENNEEAILETDES</sequence>
<dbReference type="FunCoup" id="K0KNG9">
    <property type="interactions" value="249"/>
</dbReference>
<evidence type="ECO:0000256" key="7">
    <source>
        <dbReference type="ARBA" id="ARBA00023242"/>
    </source>
</evidence>
<keyword evidence="10" id="KW-1185">Reference proteome</keyword>
<keyword evidence="5 9" id="KW-0378">Hydrolase</keyword>
<keyword evidence="4" id="KW-0540">Nuclease</keyword>
<dbReference type="InParanoid" id="K0KNG9"/>
<proteinExistence type="inferred from homology"/>
<dbReference type="InterPro" id="IPR034922">
    <property type="entry name" value="REX1-like_exo"/>
</dbReference>
<evidence type="ECO:0000313" key="10">
    <source>
        <dbReference type="Proteomes" id="UP000009328"/>
    </source>
</evidence>
<dbReference type="STRING" id="1206466.K0KNG9"/>
<comment type="caution">
    <text evidence="9">The sequence shown here is derived from an EMBL/GenBank/DDBJ whole genome shotgun (WGS) entry which is preliminary data.</text>
</comment>